<organism evidence="2 3">
    <name type="scientific">Clonostachys solani</name>
    <dbReference type="NCBI Taxonomy" id="160281"/>
    <lineage>
        <taxon>Eukaryota</taxon>
        <taxon>Fungi</taxon>
        <taxon>Dikarya</taxon>
        <taxon>Ascomycota</taxon>
        <taxon>Pezizomycotina</taxon>
        <taxon>Sordariomycetes</taxon>
        <taxon>Hypocreomycetidae</taxon>
        <taxon>Hypocreales</taxon>
        <taxon>Bionectriaceae</taxon>
        <taxon>Clonostachys</taxon>
    </lineage>
</organism>
<evidence type="ECO:0000256" key="1">
    <source>
        <dbReference type="SAM" id="MobiDB-lite"/>
    </source>
</evidence>
<evidence type="ECO:0000313" key="2">
    <source>
        <dbReference type="EMBL" id="CAH0038158.1"/>
    </source>
</evidence>
<feature type="compositionally biased region" description="Polar residues" evidence="1">
    <location>
        <begin position="154"/>
        <end position="169"/>
    </location>
</feature>
<evidence type="ECO:0000313" key="3">
    <source>
        <dbReference type="Proteomes" id="UP000775872"/>
    </source>
</evidence>
<gene>
    <name evidence="2" type="ORF">CSOL1703_00003225</name>
</gene>
<dbReference type="EMBL" id="CABFOC020000002">
    <property type="protein sequence ID" value="CAH0038158.1"/>
    <property type="molecule type" value="Genomic_DNA"/>
</dbReference>
<feature type="compositionally biased region" description="Basic and acidic residues" evidence="1">
    <location>
        <begin position="202"/>
        <end position="219"/>
    </location>
</feature>
<feature type="compositionally biased region" description="Polar residues" evidence="1">
    <location>
        <begin position="126"/>
        <end position="143"/>
    </location>
</feature>
<dbReference type="OrthoDB" id="5129197at2759"/>
<protein>
    <submittedName>
        <fullName evidence="2">Uncharacterized protein</fullName>
    </submittedName>
</protein>
<feature type="region of interest" description="Disordered" evidence="1">
    <location>
        <begin position="345"/>
        <end position="377"/>
    </location>
</feature>
<accession>A0A9N9YV99</accession>
<proteinExistence type="predicted"/>
<comment type="caution">
    <text evidence="2">The sequence shown here is derived from an EMBL/GenBank/DDBJ whole genome shotgun (WGS) entry which is preliminary data.</text>
</comment>
<reference evidence="2 3" key="2">
    <citation type="submission" date="2021-10" db="EMBL/GenBank/DDBJ databases">
        <authorList>
            <person name="Piombo E."/>
        </authorList>
    </citation>
    <scope>NUCLEOTIDE SEQUENCE [LARGE SCALE GENOMIC DNA]</scope>
</reference>
<dbReference type="AlphaFoldDB" id="A0A9N9YV99"/>
<keyword evidence="3" id="KW-1185">Reference proteome</keyword>
<sequence length="597" mass="67017">MSYTVDETLGAEERVLYLGTVLEGERAAETAQKNAEDWEHDTNVSDMTGVDNNYTTIVDDYDKTIIDNADAAGINFNFATGADLADFNFDIDIAGDTICGDDKNHQLCADVQSHQPVINTTWSVTDTESVQSGNDMESVQPGTETELLPGTDTECLQSGNDTESVQPGTDTECLQPGTDTECLQPGTAGTDFQHTEQAAPRQEQRRQVSEEQRLRDLKKGQAKQTERLQWCRLLRQHQQQQQLQQQWQQWQWQQQQQQQWQQSQQQEQPVPSGSQMYQAAAPQFNPQQLSHPQLAAYQPFYPQQSQGLPEPCFQQFQGQASRTYQEQQGQQGEYQGFPQHHFQQFQGQPGCMASNTEDLPPYQEKQPIKETTQPSASATNHIINRIAGTIQTGSIRDFQVDYLTLIRDSATSYHVSLTVDPTPLYHIKLISSFSKVGNIQIFSASDSTLPIAAARLSADPTNKREPLATICTCSPTQPNALWVPMTAPRMLSFDYKVNLPIVTVPGRPAAPHLFKWYSAPDEPKFDLRWAGALPIVLDIRYHENNYDSQFMFATVVRKTAGGEDTIVEIRRWGGIEFELGVILGLFVVAHAKKIELL</sequence>
<dbReference type="Proteomes" id="UP000775872">
    <property type="component" value="Unassembled WGS sequence"/>
</dbReference>
<feature type="region of interest" description="Disordered" evidence="1">
    <location>
        <begin position="126"/>
        <end position="220"/>
    </location>
</feature>
<reference evidence="3" key="1">
    <citation type="submission" date="2019-06" db="EMBL/GenBank/DDBJ databases">
        <authorList>
            <person name="Broberg M."/>
        </authorList>
    </citation>
    <scope>NUCLEOTIDE SEQUENCE [LARGE SCALE GENOMIC DNA]</scope>
</reference>
<name>A0A9N9YV99_9HYPO</name>